<feature type="coiled-coil region" evidence="2">
    <location>
        <begin position="521"/>
        <end position="576"/>
    </location>
</feature>
<dbReference type="SMART" id="SM00164">
    <property type="entry name" value="TBC"/>
    <property type="match status" value="1"/>
</dbReference>
<accession>A0A8H7VDF9</accession>
<feature type="region of interest" description="Disordered" evidence="3">
    <location>
        <begin position="47"/>
        <end position="88"/>
    </location>
</feature>
<evidence type="ECO:0000256" key="3">
    <source>
        <dbReference type="SAM" id="MobiDB-lite"/>
    </source>
</evidence>
<dbReference type="Gene3D" id="1.10.8.270">
    <property type="entry name" value="putative rabgap domain of human tbc1 domain family member 14 like domains"/>
    <property type="match status" value="1"/>
</dbReference>
<feature type="coiled-coil region" evidence="2">
    <location>
        <begin position="606"/>
        <end position="647"/>
    </location>
</feature>
<reference evidence="5" key="1">
    <citation type="submission" date="2020-12" db="EMBL/GenBank/DDBJ databases">
        <title>Metabolic potential, ecology and presence of endohyphal bacteria is reflected in genomic diversity of Mucoromycotina.</title>
        <authorList>
            <person name="Muszewska A."/>
            <person name="Okrasinska A."/>
            <person name="Steczkiewicz K."/>
            <person name="Drgas O."/>
            <person name="Orlowska M."/>
            <person name="Perlinska-Lenart U."/>
            <person name="Aleksandrzak-Piekarczyk T."/>
            <person name="Szatraj K."/>
            <person name="Zielenkiewicz U."/>
            <person name="Pilsyk S."/>
            <person name="Malc E."/>
            <person name="Mieczkowski P."/>
            <person name="Kruszewska J.S."/>
            <person name="Biernat P."/>
            <person name="Pawlowska J."/>
        </authorList>
    </citation>
    <scope>NUCLEOTIDE SEQUENCE</scope>
    <source>
        <strain evidence="5">CBS 226.32</strain>
    </source>
</reference>
<dbReference type="EMBL" id="JAEPRC010000051">
    <property type="protein sequence ID" value="KAG2212438.1"/>
    <property type="molecule type" value="Genomic_DNA"/>
</dbReference>
<feature type="region of interest" description="Disordered" evidence="3">
    <location>
        <begin position="144"/>
        <end position="171"/>
    </location>
</feature>
<dbReference type="SUPFAM" id="SSF47923">
    <property type="entry name" value="Ypt/Rab-GAP domain of gyp1p"/>
    <property type="match status" value="2"/>
</dbReference>
<dbReference type="PROSITE" id="PS50086">
    <property type="entry name" value="TBC_RABGAP"/>
    <property type="match status" value="1"/>
</dbReference>
<dbReference type="InterPro" id="IPR000195">
    <property type="entry name" value="Rab-GAP-TBC_dom"/>
</dbReference>
<proteinExistence type="predicted"/>
<sequence>MNTSSASKPTTVTPVVNDFDLNVVDEALLNPEKPEYVDHFGFTVQVKSDHESDTSDSDEDEFEDATSTKNSSDTPHLSISSQDDNNSTIPIVTQQQDVKETEHIATNNSSIATDNTDNADTPSTDLTSHYNNEDWQMISSTEKLGSNTTTTSTSENDNNINRSTNSPTPSTTSYYDLLLSKFTRSGYQNSSKQAQLQEETSHNLEELREQSSRGDIDWEFWSSVICDFDRVNLTEHSKFRTLISIGIPSQLRGKLWRIFSNSETDSDLVENEYRELLDRTSPHEKLIRRDLSRTFPTLPYFKDNDGEGQEMLFNVIKAYSLFDEHVGYCQGLHFVVGVLLLHMPDEAAFCVLLKLMGNYNLRGHFTPHMEKLHEHMYQFDQLLQLNLPQVHRHLDAQGVVPTMYASQWFMTLFAYRCPLDLVYRVFDLLFVEGSHIILNFALALIKKNQQVILSLEFESLLEFFSGTIFDAYKDNAYDFVQDAYSFDISLRQLAKLSKQYQAEAAKEAKMQSIEDGIRRENISLQEQIKKLKLSYKTLEKEHQDIAHQVISSKMSMASLDAENQQLKHELAVMKAEMVKIKTCMDDERQRQFEELAQQNAHLVGTNSMLEDRLSELETLLIDMKLKYAESENDYEIMKQKLHEAQKLSSMNH</sequence>
<evidence type="ECO:0000313" key="5">
    <source>
        <dbReference type="EMBL" id="KAG2212438.1"/>
    </source>
</evidence>
<gene>
    <name evidence="5" type="ORF">INT46_009129</name>
</gene>
<dbReference type="Gene3D" id="1.10.10.750">
    <property type="entry name" value="Ypt/Rab-GAP domain of gyp1p, domain 1"/>
    <property type="match status" value="1"/>
</dbReference>
<organism evidence="5 6">
    <name type="scientific">Mucor plumbeus</name>
    <dbReference type="NCBI Taxonomy" id="97098"/>
    <lineage>
        <taxon>Eukaryota</taxon>
        <taxon>Fungi</taxon>
        <taxon>Fungi incertae sedis</taxon>
        <taxon>Mucoromycota</taxon>
        <taxon>Mucoromycotina</taxon>
        <taxon>Mucoromycetes</taxon>
        <taxon>Mucorales</taxon>
        <taxon>Mucorineae</taxon>
        <taxon>Mucoraceae</taxon>
        <taxon>Mucor</taxon>
    </lineage>
</organism>
<dbReference type="Pfam" id="PF23436">
    <property type="entry name" value="RabGap-TBC_2"/>
    <property type="match status" value="1"/>
</dbReference>
<dbReference type="PANTHER" id="PTHR47219:SF9">
    <property type="entry name" value="GTPASE ACTIVATING PROTEIN AND CENTROSOME-ASSOCIATED, ISOFORM B"/>
    <property type="match status" value="1"/>
</dbReference>
<dbReference type="FunFam" id="1.10.8.270:FF:000001">
    <property type="entry name" value="TBC1 domain family member 1"/>
    <property type="match status" value="1"/>
</dbReference>
<dbReference type="PANTHER" id="PTHR47219">
    <property type="entry name" value="RAB GTPASE-ACTIVATING PROTEIN 1-LIKE"/>
    <property type="match status" value="1"/>
</dbReference>
<keyword evidence="2" id="KW-0175">Coiled coil</keyword>
<evidence type="ECO:0000256" key="1">
    <source>
        <dbReference type="ARBA" id="ARBA00022468"/>
    </source>
</evidence>
<dbReference type="InterPro" id="IPR050302">
    <property type="entry name" value="Rab_GAP_TBC_domain"/>
</dbReference>
<keyword evidence="1" id="KW-0343">GTPase activation</keyword>
<feature type="region of interest" description="Disordered" evidence="3">
    <location>
        <begin position="106"/>
        <end position="126"/>
    </location>
</feature>
<dbReference type="InterPro" id="IPR035969">
    <property type="entry name" value="Rab-GAP_TBC_sf"/>
</dbReference>
<comment type="caution">
    <text evidence="5">The sequence shown here is derived from an EMBL/GenBank/DDBJ whole genome shotgun (WGS) entry which is preliminary data.</text>
</comment>
<dbReference type="OrthoDB" id="295078at2759"/>
<dbReference type="AlphaFoldDB" id="A0A8H7VDF9"/>
<dbReference type="Gene3D" id="1.10.472.80">
    <property type="entry name" value="Ypt/Rab-GAP domain of gyp1p, domain 3"/>
    <property type="match status" value="1"/>
</dbReference>
<dbReference type="GO" id="GO:0031267">
    <property type="term" value="F:small GTPase binding"/>
    <property type="evidence" value="ECO:0007669"/>
    <property type="project" value="TreeGrafter"/>
</dbReference>
<dbReference type="Proteomes" id="UP000650833">
    <property type="component" value="Unassembled WGS sequence"/>
</dbReference>
<dbReference type="GO" id="GO:0005096">
    <property type="term" value="F:GTPase activator activity"/>
    <property type="evidence" value="ECO:0007669"/>
    <property type="project" value="UniProtKB-KW"/>
</dbReference>
<feature type="compositionally biased region" description="Low complexity" evidence="3">
    <location>
        <begin position="146"/>
        <end position="171"/>
    </location>
</feature>
<evidence type="ECO:0000313" key="6">
    <source>
        <dbReference type="Proteomes" id="UP000650833"/>
    </source>
</evidence>
<keyword evidence="6" id="KW-1185">Reference proteome</keyword>
<dbReference type="FunFam" id="1.10.472.80:FF:000027">
    <property type="entry name" value="GTPase activating protein (Evi5)"/>
    <property type="match status" value="1"/>
</dbReference>
<feature type="compositionally biased region" description="Polar residues" evidence="3">
    <location>
        <begin position="69"/>
        <end position="88"/>
    </location>
</feature>
<evidence type="ECO:0000259" key="4">
    <source>
        <dbReference type="PROSITE" id="PS50086"/>
    </source>
</evidence>
<feature type="domain" description="Rab-GAP TBC" evidence="4">
    <location>
        <begin position="246"/>
        <end position="433"/>
    </location>
</feature>
<protein>
    <recommendedName>
        <fullName evidence="4">Rab-GAP TBC domain-containing protein</fullName>
    </recommendedName>
</protein>
<evidence type="ECO:0000256" key="2">
    <source>
        <dbReference type="SAM" id="Coils"/>
    </source>
</evidence>
<name>A0A8H7VDF9_9FUNG</name>
<feature type="compositionally biased region" description="Acidic residues" evidence="3">
    <location>
        <begin position="54"/>
        <end position="64"/>
    </location>
</feature>